<keyword evidence="1" id="KW-0479">Metal-binding</keyword>
<feature type="binding site" evidence="1">
    <location>
        <position position="25"/>
    </location>
    <ligand>
        <name>Zn(2+)</name>
        <dbReference type="ChEBI" id="CHEBI:29105"/>
    </ligand>
</feature>
<dbReference type="Gene3D" id="3.40.50.150">
    <property type="entry name" value="Vaccinia Virus protein VP39"/>
    <property type="match status" value="1"/>
</dbReference>
<dbReference type="Proteomes" id="UP000190834">
    <property type="component" value="Unassembled WGS sequence"/>
</dbReference>
<feature type="binding site" evidence="2">
    <location>
        <begin position="96"/>
        <end position="97"/>
    </location>
    <ligand>
        <name>S-adenosyl-L-methionine</name>
        <dbReference type="ChEBI" id="CHEBI:59789"/>
    </ligand>
</feature>
<dbReference type="GeneID" id="70583171"/>
<dbReference type="PANTHER" id="PTHR43460">
    <property type="entry name" value="METHYLTRANSFERASE"/>
    <property type="match status" value="1"/>
</dbReference>
<dbReference type="PIRSF" id="PIRSF018249">
    <property type="entry name" value="MyrA_prd"/>
    <property type="match status" value="1"/>
</dbReference>
<keyword evidence="6" id="KW-1185">Reference proteome</keyword>
<dbReference type="CDD" id="cd02440">
    <property type="entry name" value="AdoMet_MTases"/>
    <property type="match status" value="1"/>
</dbReference>
<feature type="binding site" evidence="1">
    <location>
        <position position="8"/>
    </location>
    <ligand>
        <name>Zn(2+)</name>
        <dbReference type="ChEBI" id="CHEBI:29105"/>
    </ligand>
</feature>
<keyword evidence="5" id="KW-0808">Transferase</keyword>
<dbReference type="InterPro" id="IPR048647">
    <property type="entry name" value="RlmA_N"/>
</dbReference>
<feature type="domain" description="23S rRNA (guanine(745)-N(1))-methyltransferase N-terminal" evidence="4">
    <location>
        <begin position="3"/>
        <end position="46"/>
    </location>
</feature>
<dbReference type="EMBL" id="FUXB01000004">
    <property type="protein sequence ID" value="SJZ63544.1"/>
    <property type="molecule type" value="Genomic_DNA"/>
</dbReference>
<gene>
    <name evidence="5" type="ORF">SAMN02745782_00867</name>
</gene>
<evidence type="ECO:0000256" key="1">
    <source>
        <dbReference type="PIRSR" id="PIRSR018249-1"/>
    </source>
</evidence>
<reference evidence="6" key="1">
    <citation type="submission" date="2017-02" db="EMBL/GenBank/DDBJ databases">
        <authorList>
            <person name="Varghese N."/>
            <person name="Submissions S."/>
        </authorList>
    </citation>
    <scope>NUCLEOTIDE SEQUENCE [LARGE SCALE GENOMIC DNA]</scope>
    <source>
        <strain evidence="6">DSM 19608</strain>
    </source>
</reference>
<dbReference type="GO" id="GO:0032259">
    <property type="term" value="P:methylation"/>
    <property type="evidence" value="ECO:0007669"/>
    <property type="project" value="UniProtKB-KW"/>
</dbReference>
<dbReference type="NCBIfam" id="NF008300">
    <property type="entry name" value="PRK11088.1"/>
    <property type="match status" value="1"/>
</dbReference>
<evidence type="ECO:0000259" key="4">
    <source>
        <dbReference type="Pfam" id="PF21302"/>
    </source>
</evidence>
<organism evidence="5 6">
    <name type="scientific">Vibrio cincinnatiensis DSM 19608</name>
    <dbReference type="NCBI Taxonomy" id="1123491"/>
    <lineage>
        <taxon>Bacteria</taxon>
        <taxon>Pseudomonadati</taxon>
        <taxon>Pseudomonadota</taxon>
        <taxon>Gammaproteobacteria</taxon>
        <taxon>Vibrionales</taxon>
        <taxon>Vibrionaceae</taxon>
        <taxon>Vibrio</taxon>
    </lineage>
</organism>
<keyword evidence="5" id="KW-0489">Methyltransferase</keyword>
<name>A0A1T4M9Z0_VIBCI</name>
<keyword evidence="1" id="KW-0862">Zinc</keyword>
<dbReference type="GO" id="GO:0046872">
    <property type="term" value="F:metal ion binding"/>
    <property type="evidence" value="ECO:0007669"/>
    <property type="project" value="UniProtKB-KW"/>
</dbReference>
<dbReference type="Pfam" id="PF13847">
    <property type="entry name" value="Methyltransf_31"/>
    <property type="match status" value="1"/>
</dbReference>
<accession>A0A1T4M9Z0</accession>
<feature type="binding site" evidence="2">
    <location>
        <position position="67"/>
    </location>
    <ligand>
        <name>S-adenosyl-L-methionine</name>
        <dbReference type="ChEBI" id="CHEBI:59789"/>
    </ligand>
</feature>
<protein>
    <submittedName>
        <fullName evidence="5">23S rRNA m(1)G-745 methyltransferase</fullName>
    </submittedName>
</protein>
<feature type="binding site" evidence="2">
    <location>
        <position position="187"/>
    </location>
    <ligand>
        <name>S-adenosyl-L-methionine</name>
        <dbReference type="ChEBI" id="CHEBI:59789"/>
    </ligand>
</feature>
<dbReference type="STRING" id="1123491.SAMN02745782_00867"/>
<evidence type="ECO:0000313" key="5">
    <source>
        <dbReference type="EMBL" id="SJZ63544.1"/>
    </source>
</evidence>
<feature type="domain" description="Methyltransferase" evidence="3">
    <location>
        <begin position="88"/>
        <end position="209"/>
    </location>
</feature>
<evidence type="ECO:0000259" key="3">
    <source>
        <dbReference type="Pfam" id="PF13847"/>
    </source>
</evidence>
<dbReference type="PANTHER" id="PTHR43460:SF1">
    <property type="entry name" value="METHYLTRANSFERASE TYPE 11 DOMAIN-CONTAINING PROTEIN"/>
    <property type="match status" value="1"/>
</dbReference>
<dbReference type="InterPro" id="IPR016718">
    <property type="entry name" value="rRNA_m1G-MeTrfase_A_prd"/>
</dbReference>
<sequence length="276" mass="31674">MAYVCPLCHHPLHLQAHSYFCDNRHQFDVAKEGYVNLMPAHHKRSKDPGDNKEMMQARRRFLQGDHYHPMREAVSTLCVQTLTNTSHRLLDIGCGEGYYTHHIAAAIQDQTVHAKTYGLDISKVAIRFAAKRYPNVNFVVASSHRLPFADQSLDAILRIYAPCKAEELDRVLTDNGAIITVTPAGRHLYQLKEKIYQQVQLHDETPEQITGFTLEHQQPLHYTMSLSGPEAFDLLQMTPFAWRATESLREELKLAATFTCEADFMIRIYRKEHKDG</sequence>
<feature type="binding site" evidence="1">
    <location>
        <position position="5"/>
    </location>
    <ligand>
        <name>Zn(2+)</name>
        <dbReference type="ChEBI" id="CHEBI:29105"/>
    </ligand>
</feature>
<dbReference type="InterPro" id="IPR052939">
    <property type="entry name" value="23S_rRNA_MeTrnsfrase_RlmA"/>
</dbReference>
<dbReference type="FunFam" id="3.40.50.150:FF:000163">
    <property type="entry name" value="23S rRNA methyltransferase A"/>
    <property type="match status" value="1"/>
</dbReference>
<dbReference type="RefSeq" id="WP_078925248.1">
    <property type="nucleotide sequence ID" value="NZ_FUXB01000004.1"/>
</dbReference>
<dbReference type="InterPro" id="IPR029063">
    <property type="entry name" value="SAM-dependent_MTases_sf"/>
</dbReference>
<evidence type="ECO:0000256" key="2">
    <source>
        <dbReference type="PIRSR" id="PIRSR018249-2"/>
    </source>
</evidence>
<evidence type="ECO:0000313" key="6">
    <source>
        <dbReference type="Proteomes" id="UP000190834"/>
    </source>
</evidence>
<dbReference type="AlphaFoldDB" id="A0A1T4M9Z0"/>
<dbReference type="Pfam" id="PF21302">
    <property type="entry name" value="Zn_ribbon_RlmA"/>
    <property type="match status" value="1"/>
</dbReference>
<feature type="binding site" evidence="1">
    <location>
        <position position="21"/>
    </location>
    <ligand>
        <name>Zn(2+)</name>
        <dbReference type="ChEBI" id="CHEBI:29105"/>
    </ligand>
</feature>
<dbReference type="InterPro" id="IPR025714">
    <property type="entry name" value="Methyltranfer_dom"/>
</dbReference>
<dbReference type="SUPFAM" id="SSF53335">
    <property type="entry name" value="S-adenosyl-L-methionine-dependent methyltransferases"/>
    <property type="match status" value="1"/>
</dbReference>
<proteinExistence type="predicted"/>
<dbReference type="GO" id="GO:0008168">
    <property type="term" value="F:methyltransferase activity"/>
    <property type="evidence" value="ECO:0007669"/>
    <property type="project" value="UniProtKB-KW"/>
</dbReference>
<keyword evidence="2" id="KW-0949">S-adenosyl-L-methionine</keyword>
<dbReference type="OrthoDB" id="108476at2"/>